<comment type="caution">
    <text evidence="8">The sequence shown here is derived from an EMBL/GenBank/DDBJ whole genome shotgun (WGS) entry which is preliminary data.</text>
</comment>
<evidence type="ECO:0000313" key="9">
    <source>
        <dbReference type="Proteomes" id="UP000886523"/>
    </source>
</evidence>
<reference evidence="8" key="1">
    <citation type="journal article" date="2020" name="Nat. Commun.">
        <title>Large-scale genome sequencing of mycorrhizal fungi provides insights into the early evolution of symbiotic traits.</title>
        <authorList>
            <person name="Miyauchi S."/>
            <person name="Kiss E."/>
            <person name="Kuo A."/>
            <person name="Drula E."/>
            <person name="Kohler A."/>
            <person name="Sanchez-Garcia M."/>
            <person name="Morin E."/>
            <person name="Andreopoulos B."/>
            <person name="Barry K.W."/>
            <person name="Bonito G."/>
            <person name="Buee M."/>
            <person name="Carver A."/>
            <person name="Chen C."/>
            <person name="Cichocki N."/>
            <person name="Clum A."/>
            <person name="Culley D."/>
            <person name="Crous P.W."/>
            <person name="Fauchery L."/>
            <person name="Girlanda M."/>
            <person name="Hayes R.D."/>
            <person name="Keri Z."/>
            <person name="LaButti K."/>
            <person name="Lipzen A."/>
            <person name="Lombard V."/>
            <person name="Magnuson J."/>
            <person name="Maillard F."/>
            <person name="Murat C."/>
            <person name="Nolan M."/>
            <person name="Ohm R.A."/>
            <person name="Pangilinan J."/>
            <person name="Pereira M.F."/>
            <person name="Perotto S."/>
            <person name="Peter M."/>
            <person name="Pfister S."/>
            <person name="Riley R."/>
            <person name="Sitrit Y."/>
            <person name="Stielow J.B."/>
            <person name="Szollosi G."/>
            <person name="Zifcakova L."/>
            <person name="Stursova M."/>
            <person name="Spatafora J.W."/>
            <person name="Tedersoo L."/>
            <person name="Vaario L.M."/>
            <person name="Yamada A."/>
            <person name="Yan M."/>
            <person name="Wang P."/>
            <person name="Xu J."/>
            <person name="Bruns T."/>
            <person name="Baldrian P."/>
            <person name="Vilgalys R."/>
            <person name="Dunand C."/>
            <person name="Henrissat B."/>
            <person name="Grigoriev I.V."/>
            <person name="Hibbett D."/>
            <person name="Nagy L.G."/>
            <person name="Martin F.M."/>
        </authorList>
    </citation>
    <scope>NUCLEOTIDE SEQUENCE</scope>
    <source>
        <strain evidence="8">UP504</strain>
    </source>
</reference>
<keyword evidence="5 6" id="KW-0833">Ubl conjugation pathway</keyword>
<dbReference type="PANTHER" id="PTHR11254">
    <property type="entry name" value="HECT DOMAIN UBIQUITIN-PROTEIN LIGASE"/>
    <property type="match status" value="1"/>
</dbReference>
<evidence type="ECO:0000256" key="2">
    <source>
        <dbReference type="ARBA" id="ARBA00004906"/>
    </source>
</evidence>
<dbReference type="GO" id="GO:0005737">
    <property type="term" value="C:cytoplasm"/>
    <property type="evidence" value="ECO:0007669"/>
    <property type="project" value="TreeGrafter"/>
</dbReference>
<keyword evidence="4" id="KW-0808">Transferase</keyword>
<dbReference type="EC" id="2.3.2.26" evidence="3"/>
<dbReference type="InterPro" id="IPR050409">
    <property type="entry name" value="E3_ubiq-protein_ligase"/>
</dbReference>
<evidence type="ECO:0000259" key="7">
    <source>
        <dbReference type="PROSITE" id="PS50237"/>
    </source>
</evidence>
<comment type="pathway">
    <text evidence="2">Protein modification; protein ubiquitination.</text>
</comment>
<accession>A0A9P6AQN7</accession>
<organism evidence="8 9">
    <name type="scientific">Hydnum rufescens UP504</name>
    <dbReference type="NCBI Taxonomy" id="1448309"/>
    <lineage>
        <taxon>Eukaryota</taxon>
        <taxon>Fungi</taxon>
        <taxon>Dikarya</taxon>
        <taxon>Basidiomycota</taxon>
        <taxon>Agaricomycotina</taxon>
        <taxon>Agaricomycetes</taxon>
        <taxon>Cantharellales</taxon>
        <taxon>Hydnaceae</taxon>
        <taxon>Hydnum</taxon>
    </lineage>
</organism>
<dbReference type="Proteomes" id="UP000886523">
    <property type="component" value="Unassembled WGS sequence"/>
</dbReference>
<keyword evidence="9" id="KW-1185">Reference proteome</keyword>
<comment type="catalytic activity">
    <reaction evidence="1">
        <text>S-ubiquitinyl-[E2 ubiquitin-conjugating enzyme]-L-cysteine + [acceptor protein]-L-lysine = [E2 ubiquitin-conjugating enzyme]-L-cysteine + N(6)-ubiquitinyl-[acceptor protein]-L-lysine.</text>
        <dbReference type="EC" id="2.3.2.26"/>
    </reaction>
</comment>
<evidence type="ECO:0000256" key="1">
    <source>
        <dbReference type="ARBA" id="ARBA00000885"/>
    </source>
</evidence>
<dbReference type="SUPFAM" id="SSF56204">
    <property type="entry name" value="Hect, E3 ligase catalytic domain"/>
    <property type="match status" value="1"/>
</dbReference>
<dbReference type="GO" id="GO:0016567">
    <property type="term" value="P:protein ubiquitination"/>
    <property type="evidence" value="ECO:0007669"/>
    <property type="project" value="TreeGrafter"/>
</dbReference>
<protein>
    <recommendedName>
        <fullName evidence="3">HECT-type E3 ubiquitin transferase</fullName>
        <ecNumber evidence="3">2.3.2.26</ecNumber>
    </recommendedName>
</protein>
<dbReference type="GO" id="GO:0061630">
    <property type="term" value="F:ubiquitin protein ligase activity"/>
    <property type="evidence" value="ECO:0007669"/>
    <property type="project" value="UniProtKB-EC"/>
</dbReference>
<sequence length="81" mass="9581">NEHELELLIGGMPDTDVDDWTRFTDYREHEMNDEITRWSWQVIRNWFTECKSWLLQSATGTLRILVVGTSNKLPKNMPNSL</sequence>
<gene>
    <name evidence="8" type="ORF">BS47DRAFT_1300845</name>
</gene>
<dbReference type="GO" id="GO:0006511">
    <property type="term" value="P:ubiquitin-dependent protein catabolic process"/>
    <property type="evidence" value="ECO:0007669"/>
    <property type="project" value="TreeGrafter"/>
</dbReference>
<evidence type="ECO:0000256" key="6">
    <source>
        <dbReference type="PROSITE-ProRule" id="PRU00104"/>
    </source>
</evidence>
<dbReference type="InterPro" id="IPR035983">
    <property type="entry name" value="Hect_E3_ubiquitin_ligase"/>
</dbReference>
<dbReference type="InterPro" id="IPR000569">
    <property type="entry name" value="HECT_dom"/>
</dbReference>
<feature type="non-terminal residue" evidence="8">
    <location>
        <position position="1"/>
    </location>
</feature>
<evidence type="ECO:0000313" key="8">
    <source>
        <dbReference type="EMBL" id="KAF9509894.1"/>
    </source>
</evidence>
<dbReference type="PANTHER" id="PTHR11254:SF440">
    <property type="entry name" value="E3 UBIQUITIN-PROTEIN LIGASE NEDD-4"/>
    <property type="match status" value="1"/>
</dbReference>
<dbReference type="OrthoDB" id="8068875at2759"/>
<evidence type="ECO:0000256" key="5">
    <source>
        <dbReference type="ARBA" id="ARBA00022786"/>
    </source>
</evidence>
<name>A0A9P6AQN7_9AGAM</name>
<dbReference type="Pfam" id="PF00632">
    <property type="entry name" value="HECT"/>
    <property type="match status" value="1"/>
</dbReference>
<feature type="domain" description="HECT" evidence="7">
    <location>
        <begin position="1"/>
        <end position="68"/>
    </location>
</feature>
<evidence type="ECO:0000256" key="4">
    <source>
        <dbReference type="ARBA" id="ARBA00022679"/>
    </source>
</evidence>
<dbReference type="PROSITE" id="PS50237">
    <property type="entry name" value="HECT"/>
    <property type="match status" value="1"/>
</dbReference>
<dbReference type="Gene3D" id="3.30.2410.10">
    <property type="entry name" value="Hect, E3 ligase catalytic domain"/>
    <property type="match status" value="1"/>
</dbReference>
<comment type="caution">
    <text evidence="6">Lacks conserved residue(s) required for the propagation of feature annotation.</text>
</comment>
<dbReference type="AlphaFoldDB" id="A0A9P6AQN7"/>
<proteinExistence type="predicted"/>
<evidence type="ECO:0000256" key="3">
    <source>
        <dbReference type="ARBA" id="ARBA00012485"/>
    </source>
</evidence>
<dbReference type="EMBL" id="MU129026">
    <property type="protein sequence ID" value="KAF9509894.1"/>
    <property type="molecule type" value="Genomic_DNA"/>
</dbReference>